<keyword evidence="3" id="KW-1185">Reference proteome</keyword>
<evidence type="ECO:0000313" key="2">
    <source>
        <dbReference type="EMBL" id="EXF80222.1"/>
    </source>
</evidence>
<gene>
    <name evidence="2" type="ORF">CFIO01_11420</name>
</gene>
<protein>
    <submittedName>
        <fullName evidence="2">Uncharacterized protein</fullName>
    </submittedName>
</protein>
<accession>A0A010QJN5</accession>
<evidence type="ECO:0000256" key="1">
    <source>
        <dbReference type="SAM" id="SignalP"/>
    </source>
</evidence>
<evidence type="ECO:0000313" key="3">
    <source>
        <dbReference type="Proteomes" id="UP000020467"/>
    </source>
</evidence>
<keyword evidence="1" id="KW-0732">Signal</keyword>
<dbReference type="KEGG" id="cfj:CFIO01_11420"/>
<dbReference type="AlphaFoldDB" id="A0A010QJN5"/>
<dbReference type="Proteomes" id="UP000020467">
    <property type="component" value="Unassembled WGS sequence"/>
</dbReference>
<feature type="chain" id="PRO_5001455396" evidence="1">
    <location>
        <begin position="25"/>
        <end position="907"/>
    </location>
</feature>
<dbReference type="EMBL" id="JARH01000469">
    <property type="protein sequence ID" value="EXF80222.1"/>
    <property type="molecule type" value="Genomic_DNA"/>
</dbReference>
<proteinExistence type="predicted"/>
<reference evidence="2 3" key="1">
    <citation type="submission" date="2014-02" db="EMBL/GenBank/DDBJ databases">
        <title>The genome sequence of Colletotrichum fioriniae PJ7.</title>
        <authorList>
            <person name="Baroncelli R."/>
            <person name="Thon M.R."/>
        </authorList>
    </citation>
    <scope>NUCLEOTIDE SEQUENCE [LARGE SCALE GENOMIC DNA]</scope>
    <source>
        <strain evidence="2 3">PJ7</strain>
    </source>
</reference>
<feature type="signal peptide" evidence="1">
    <location>
        <begin position="1"/>
        <end position="24"/>
    </location>
</feature>
<organism evidence="2 3">
    <name type="scientific">Colletotrichum fioriniae PJ7</name>
    <dbReference type="NCBI Taxonomy" id="1445577"/>
    <lineage>
        <taxon>Eukaryota</taxon>
        <taxon>Fungi</taxon>
        <taxon>Dikarya</taxon>
        <taxon>Ascomycota</taxon>
        <taxon>Pezizomycotina</taxon>
        <taxon>Sordariomycetes</taxon>
        <taxon>Hypocreomycetidae</taxon>
        <taxon>Glomerellales</taxon>
        <taxon>Glomerellaceae</taxon>
        <taxon>Colletotrichum</taxon>
        <taxon>Colletotrichum acutatum species complex</taxon>
    </lineage>
</organism>
<dbReference type="HOGENOM" id="CLU_346180_0_0_1"/>
<dbReference type="eggNOG" id="ENOG502RAJY">
    <property type="taxonomic scope" value="Eukaryota"/>
</dbReference>
<dbReference type="OrthoDB" id="4824296at2759"/>
<comment type="caution">
    <text evidence="2">The sequence shown here is derived from an EMBL/GenBank/DDBJ whole genome shotgun (WGS) entry which is preliminary data.</text>
</comment>
<name>A0A010QJN5_9PEZI</name>
<sequence>MVKSRDSLRGLIGAIGLLALGANGQTDNTVEWVSFLPGPPSTNDTRSTMKLTQAISENTPSCAASFQDATGDAKTFTPVQSSTDTVMAGGSAADLATTFYLTNGILAGGKSFTDPSGIRVAGGGSGGGCWDISSGTVKVAACDLAKNQTFYVGIPGDKQPFFIYSSTLGALERPSTAGDALTFPSASQTQFCAYANDTGKLVIPPAKGTMYYPQAQLTNLTSTSFGTTPPASEGDIPQCRFADQGNTSTSMLESMGSTDCIVARSFATIPSGCDANPSNKTCILHLWPAFCLDLPEVRNGANASDALEVCVRKISQGPCVANPSGAACASNLFAGIKYVGGVGGGGGSATSKRQTSNDPLFGNPESNIPLEDQFWMGVMKNVINSAIGAFKFLATPHVQELKVTCMGMSHLTSIFEASVGKTIREGCRDAFRAFDSIHELTYDNDIEKAGSIFADVVGLLSLAKDVATAAKAVGAVDAVLAKFGKTAATVGEGKGLMLEAKEGENTVQIFRDTGDGKPKLLYTDSDVAAMEKSIEEGGFDNCKICIEGGGAKVRRQKGILRKFCCFLSPQTLEAPEPVWNDQTGLATGLGTSEAIPLANRVVATLSETAALTADEKTLITTMSEGFANWYTKAQSVSANVDEISAVLLEARKKTADWGKIATATSKAYGLSDQEKWALKTWIQWYMINPEFNNALSKLPSATGLVVRSTDLDAATVNMLNKLESGVISKGKAGIYEVQVVDLVLNVNTPSGGTGEVRKVMATTLNLGDGMFTTTKDYLFMINSKSGRYIEAVANSEYRETSFVQGISGKFKLIGKQELNGGEAAKAAGKPGPYAVYYFDEIEAPASTSKATVADIRKALTDEGVTLSGGSAKRGLDGLLDALERRVVATGKKRHDLDYHVRNRVVRH</sequence>